<dbReference type="AlphaFoldDB" id="U5D3Z9"/>
<dbReference type="Proteomes" id="UP000017836">
    <property type="component" value="Unassembled WGS sequence"/>
</dbReference>
<gene>
    <name evidence="2" type="ORF">AMTR_s00030p00207690</name>
</gene>
<dbReference type="Gramene" id="ERN16137">
    <property type="protein sequence ID" value="ERN16137"/>
    <property type="gene ID" value="AMTR_s00030p00207690"/>
</dbReference>
<accession>U5D3Z9</accession>
<evidence type="ECO:0000313" key="3">
    <source>
        <dbReference type="Proteomes" id="UP000017836"/>
    </source>
</evidence>
<sequence>MADFPPNLDDGELWLPSDFFPDEIYPPNHAPPSKFLHSSKFSGGAKFNPEFPCELTYMEDLANQLALAILDEKPSPKPPPKMPPVLEIQNQRPSSRPLVNPRFGENTFEKSGFGALSKSGFGNPGFDCSRACTGLKPLPFQKPGRTRMQVQRQMNQPLPFQAIGSEVGSLRGSNGTGVFLPRIFHADTGTTQKQNFKVAEKKQEQNRNVGGVRKRVTFQSVQRSPELGLPQDWTY</sequence>
<protein>
    <submittedName>
        <fullName evidence="2">Uncharacterized protein</fullName>
    </submittedName>
</protein>
<dbReference type="PANTHER" id="PTHR33356">
    <property type="entry name" value="TIP41-LIKE PROTEIN"/>
    <property type="match status" value="1"/>
</dbReference>
<reference evidence="3" key="1">
    <citation type="journal article" date="2013" name="Science">
        <title>The Amborella genome and the evolution of flowering plants.</title>
        <authorList>
            <consortium name="Amborella Genome Project"/>
        </authorList>
    </citation>
    <scope>NUCLEOTIDE SEQUENCE [LARGE SCALE GENOMIC DNA]</scope>
</reference>
<name>U5D3Z9_AMBTC</name>
<dbReference type="PANTHER" id="PTHR33356:SF34">
    <property type="match status" value="1"/>
</dbReference>
<dbReference type="HOGENOM" id="CLU_1181617_0_0_1"/>
<dbReference type="eggNOG" id="ENOG502S4IC">
    <property type="taxonomic scope" value="Eukaryota"/>
</dbReference>
<evidence type="ECO:0000313" key="2">
    <source>
        <dbReference type="EMBL" id="ERN16137.1"/>
    </source>
</evidence>
<organism evidence="2 3">
    <name type="scientific">Amborella trichopoda</name>
    <dbReference type="NCBI Taxonomy" id="13333"/>
    <lineage>
        <taxon>Eukaryota</taxon>
        <taxon>Viridiplantae</taxon>
        <taxon>Streptophyta</taxon>
        <taxon>Embryophyta</taxon>
        <taxon>Tracheophyta</taxon>
        <taxon>Spermatophyta</taxon>
        <taxon>Magnoliopsida</taxon>
        <taxon>Amborellales</taxon>
        <taxon>Amborellaceae</taxon>
        <taxon>Amborella</taxon>
    </lineage>
</organism>
<feature type="region of interest" description="Disordered" evidence="1">
    <location>
        <begin position="72"/>
        <end position="98"/>
    </location>
</feature>
<evidence type="ECO:0000256" key="1">
    <source>
        <dbReference type="SAM" id="MobiDB-lite"/>
    </source>
</evidence>
<keyword evidence="3" id="KW-1185">Reference proteome</keyword>
<dbReference type="OMA" id="CMEDFAG"/>
<dbReference type="EMBL" id="KI392485">
    <property type="protein sequence ID" value="ERN16137.1"/>
    <property type="molecule type" value="Genomic_DNA"/>
</dbReference>
<proteinExistence type="predicted"/>
<dbReference type="OrthoDB" id="1888697at2759"/>